<organism evidence="5 6">
    <name type="scientific">Fusarium torreyae</name>
    <dbReference type="NCBI Taxonomy" id="1237075"/>
    <lineage>
        <taxon>Eukaryota</taxon>
        <taxon>Fungi</taxon>
        <taxon>Dikarya</taxon>
        <taxon>Ascomycota</taxon>
        <taxon>Pezizomycotina</taxon>
        <taxon>Sordariomycetes</taxon>
        <taxon>Hypocreomycetidae</taxon>
        <taxon>Hypocreales</taxon>
        <taxon>Nectriaceae</taxon>
        <taxon>Fusarium</taxon>
    </lineage>
</organism>
<evidence type="ECO:0000259" key="4">
    <source>
        <dbReference type="Pfam" id="PF00135"/>
    </source>
</evidence>
<protein>
    <recommendedName>
        <fullName evidence="3">Carboxylic ester hydrolase</fullName>
        <ecNumber evidence="3">3.1.1.-</ecNumber>
    </recommendedName>
</protein>
<keyword evidence="2 3" id="KW-0378">Hydrolase</keyword>
<gene>
    <name evidence="5" type="ORF">NW762_012197</name>
</gene>
<proteinExistence type="inferred from homology"/>
<dbReference type="PROSITE" id="PS00122">
    <property type="entry name" value="CARBOXYLESTERASE_B_1"/>
    <property type="match status" value="1"/>
</dbReference>
<evidence type="ECO:0000256" key="3">
    <source>
        <dbReference type="RuleBase" id="RU361235"/>
    </source>
</evidence>
<name>A0A9W8RRX7_9HYPO</name>
<evidence type="ECO:0000256" key="2">
    <source>
        <dbReference type="ARBA" id="ARBA00022801"/>
    </source>
</evidence>
<dbReference type="PANTHER" id="PTHR43142:SF1">
    <property type="entry name" value="CARBOXYLIC ESTER HYDROLASE"/>
    <property type="match status" value="1"/>
</dbReference>
<dbReference type="PANTHER" id="PTHR43142">
    <property type="entry name" value="CARBOXYLIC ESTER HYDROLASE"/>
    <property type="match status" value="1"/>
</dbReference>
<evidence type="ECO:0000313" key="6">
    <source>
        <dbReference type="Proteomes" id="UP001152049"/>
    </source>
</evidence>
<accession>A0A9W8RRX7</accession>
<dbReference type="InterPro" id="IPR019826">
    <property type="entry name" value="Carboxylesterase_B_AS"/>
</dbReference>
<dbReference type="EMBL" id="JAOQAZ010000032">
    <property type="protein sequence ID" value="KAJ4249854.1"/>
    <property type="molecule type" value="Genomic_DNA"/>
</dbReference>
<dbReference type="InterPro" id="IPR002018">
    <property type="entry name" value="CarbesteraseB"/>
</dbReference>
<feature type="domain" description="Carboxylesterase type B" evidence="4">
    <location>
        <begin position="28"/>
        <end position="299"/>
    </location>
</feature>
<dbReference type="GO" id="GO:0016787">
    <property type="term" value="F:hydrolase activity"/>
    <property type="evidence" value="ECO:0007669"/>
    <property type="project" value="UniProtKB-KW"/>
</dbReference>
<dbReference type="Gene3D" id="3.40.50.1820">
    <property type="entry name" value="alpha/beta hydrolase"/>
    <property type="match status" value="1"/>
</dbReference>
<dbReference type="InterPro" id="IPR029058">
    <property type="entry name" value="AB_hydrolase_fold"/>
</dbReference>
<dbReference type="EC" id="3.1.1.-" evidence="3"/>
<dbReference type="OrthoDB" id="3200163at2759"/>
<keyword evidence="6" id="KW-1185">Reference proteome</keyword>
<evidence type="ECO:0000256" key="1">
    <source>
        <dbReference type="ARBA" id="ARBA00005964"/>
    </source>
</evidence>
<comment type="similarity">
    <text evidence="1 3">Belongs to the type-B carboxylesterase/lipase family.</text>
</comment>
<reference evidence="5" key="1">
    <citation type="submission" date="2022-09" db="EMBL/GenBank/DDBJ databases">
        <title>Fusarium specimens isolated from Avocado Roots.</title>
        <authorList>
            <person name="Stajich J."/>
            <person name="Roper C."/>
            <person name="Heimlech-Rivalta G."/>
        </authorList>
    </citation>
    <scope>NUCLEOTIDE SEQUENCE</scope>
    <source>
        <strain evidence="5">CF00136</strain>
    </source>
</reference>
<sequence>MASVSLDNHLRDISHSIGPVTLLAFLSKQNVVNFLNVKYAHVGKRFRRATPLCLYSLLSPYDATRYGPRCPQEAGTLHLSMSHLFDRVSAVHQLSDEYECLNLNIYTPPSAIEPGTGPPLPVFVWIHGGAFNTGDNTVQFDGNHLVNRSMKFNQPIVVVVMNYRLNLFGSTSCRELDEESEALGEVPTPNQGLQDQRIALQWVQSYIHEFGGDPARVTLCGESAGAYSVLCHLKAGIPLFHQAMIQSPPMLRLRKRHVSQVMFDKLVPSSVDNPDTSSTSKLAAIRSLSAQELVDLFDGSFSTPIEDPNWFTDYDETRMDLSAYWADIPTWCSRVILGNTRDETALMLAPIGDLTVEQAVAFTRSLLPHAIVPVSLTANQPSKRELIEWSSKEAFLRPLMSLASSAIAQSKETKFLPVESTHSLPDFKMT</sequence>
<comment type="caution">
    <text evidence="5">The sequence shown here is derived from an EMBL/GenBank/DDBJ whole genome shotgun (WGS) entry which is preliminary data.</text>
</comment>
<dbReference type="SUPFAM" id="SSF53474">
    <property type="entry name" value="alpha/beta-Hydrolases"/>
    <property type="match status" value="1"/>
</dbReference>
<dbReference type="Proteomes" id="UP001152049">
    <property type="component" value="Unassembled WGS sequence"/>
</dbReference>
<dbReference type="Pfam" id="PF00135">
    <property type="entry name" value="COesterase"/>
    <property type="match status" value="1"/>
</dbReference>
<evidence type="ECO:0000313" key="5">
    <source>
        <dbReference type="EMBL" id="KAJ4249854.1"/>
    </source>
</evidence>
<dbReference type="AlphaFoldDB" id="A0A9W8RRX7"/>